<feature type="domain" description="BHLH" evidence="8">
    <location>
        <begin position="87"/>
        <end position="140"/>
    </location>
</feature>
<protein>
    <submittedName>
        <fullName evidence="10">Uncharacterized protein LOC114244511 isoform X1</fullName>
    </submittedName>
</protein>
<dbReference type="GO" id="GO:0003700">
    <property type="term" value="F:DNA-binding transcription factor activity"/>
    <property type="evidence" value="ECO:0007669"/>
    <property type="project" value="InterPro"/>
</dbReference>
<evidence type="ECO:0000256" key="6">
    <source>
        <dbReference type="SAM" id="MobiDB-lite"/>
    </source>
</evidence>
<dbReference type="SUPFAM" id="SSF47459">
    <property type="entry name" value="HLH, helix-loop-helix DNA-binding domain"/>
    <property type="match status" value="1"/>
</dbReference>
<feature type="region of interest" description="Disordered" evidence="6">
    <location>
        <begin position="67"/>
        <end position="101"/>
    </location>
</feature>
<dbReference type="OrthoDB" id="7788762at2759"/>
<evidence type="ECO:0000259" key="8">
    <source>
        <dbReference type="PROSITE" id="PS50888"/>
    </source>
</evidence>
<dbReference type="KEGG" id="bman:114244511"/>
<dbReference type="GO" id="GO:0005667">
    <property type="term" value="C:transcription regulator complex"/>
    <property type="evidence" value="ECO:0007669"/>
    <property type="project" value="InterPro"/>
</dbReference>
<dbReference type="GO" id="GO:0005634">
    <property type="term" value="C:nucleus"/>
    <property type="evidence" value="ECO:0007669"/>
    <property type="project" value="InterPro"/>
</dbReference>
<keyword evidence="5" id="KW-0539">Nucleus</keyword>
<dbReference type="SUPFAM" id="SSF55785">
    <property type="entry name" value="PYP-like sensor domain (PAS domain)"/>
    <property type="match status" value="2"/>
</dbReference>
<dbReference type="PROSITE" id="PS50888">
    <property type="entry name" value="BHLH"/>
    <property type="match status" value="1"/>
</dbReference>
<dbReference type="AlphaFoldDB" id="A0A6J2JVB3"/>
<evidence type="ECO:0000259" key="7">
    <source>
        <dbReference type="PROSITE" id="PS50112"/>
    </source>
</evidence>
<dbReference type="GeneID" id="114244511"/>
<dbReference type="GO" id="GO:0003677">
    <property type="term" value="F:DNA binding"/>
    <property type="evidence" value="ECO:0007669"/>
    <property type="project" value="UniProtKB-KW"/>
</dbReference>
<feature type="compositionally biased region" description="Basic and acidic residues" evidence="6">
    <location>
        <begin position="81"/>
        <end position="101"/>
    </location>
</feature>
<dbReference type="Pfam" id="PF00010">
    <property type="entry name" value="HLH"/>
    <property type="match status" value="1"/>
</dbReference>
<dbReference type="InterPro" id="IPR000014">
    <property type="entry name" value="PAS"/>
</dbReference>
<keyword evidence="4" id="KW-0804">Transcription</keyword>
<dbReference type="Pfam" id="PF13426">
    <property type="entry name" value="PAS_9"/>
    <property type="match status" value="1"/>
</dbReference>
<evidence type="ECO:0000256" key="5">
    <source>
        <dbReference type="ARBA" id="ARBA00023242"/>
    </source>
</evidence>
<dbReference type="GO" id="GO:0046983">
    <property type="term" value="F:protein dimerization activity"/>
    <property type="evidence" value="ECO:0007669"/>
    <property type="project" value="InterPro"/>
</dbReference>
<reference evidence="10" key="1">
    <citation type="submission" date="2025-08" db="UniProtKB">
        <authorList>
            <consortium name="RefSeq"/>
        </authorList>
    </citation>
    <scope>IDENTIFICATION</scope>
    <source>
        <tissue evidence="10">Silk gland</tissue>
    </source>
</reference>
<evidence type="ECO:0000256" key="2">
    <source>
        <dbReference type="ARBA" id="ARBA00023015"/>
    </source>
</evidence>
<keyword evidence="3" id="KW-0238">DNA-binding</keyword>
<keyword evidence="9" id="KW-1185">Reference proteome</keyword>
<dbReference type="InterPro" id="IPR035965">
    <property type="entry name" value="PAS-like_dom_sf"/>
</dbReference>
<dbReference type="Gene3D" id="3.30.450.20">
    <property type="entry name" value="PAS domain"/>
    <property type="match status" value="2"/>
</dbReference>
<dbReference type="PROSITE" id="PS50112">
    <property type="entry name" value="PAS"/>
    <property type="match status" value="2"/>
</dbReference>
<feature type="domain" description="PAS" evidence="7">
    <location>
        <begin position="345"/>
        <end position="396"/>
    </location>
</feature>
<gene>
    <name evidence="10" type="primary">LOC114244511</name>
</gene>
<sequence length="815" mass="92665">MADWSLLHREWADYYNPYLYQGYPPYQQQGVAVPQNAPPPQAQPYNMRQNSPALALLLNTQRNQMPLDPIICPQPSGSDEQPPKVESPRELRNKAEKQRRDKLNQSIAELASMVPPVVASNKKIDKTGVLRLTAHYLRAHQYVFCNKMVHTNPDFNPEFTDAVLKLFNGFLITTTYRGIIVVVSKNVHQYLGFPELDLLGQNLVNLTHPRDRQMLLEKLKPRSQVLGPNGELLIPNEPDGVYKVVEGLRREKRSFTIRLKKQGPRSEPAQYVMCHIEGSFRKADGANHTLSRCCQVVRRSRTRGEAPECSGNDIVFIGVVRPSVETFHSESRMESFCMEYRTRHSVDGQIVQCEQRISLVTGYMTHEVKGVNAMNFMHRDDVRWVATALRDMYDQHRLFGESCYRLITKNGQFIYMRTRGHLDIEKDSKAVTTFVCTNTVIGEEEGKRLIKMMKKRIALLTKTNDKLLKYDENVTETFQGTSNQLVPVEDPKQLVNVVLHMVTDLPTSKPGIALKQNNPASPSHNLSIIPPKKERIVSGVEKIYTIFKNMMGNTPPVQQTPTWTVDEPQDAILDINMINQPLFATENSSRIQEIDESNTFEIFDMPSTSTALCQVEPNYFEEGQLNVTSNNLMFSEAVAVEQYNPEFGLTATSPDVTYHDYLNVQENEITLDDFIFPELIDEPQGIQSPTQIKYHLVIDSEQDLNEAFQQANKNSAANLESDLNKIGMKRPNNFSEVASSNKKISNPNIVAENDFSSEFACLESFLDDVTLNTQIETAIKSLEQTIDPSFPELLISSEVQEILGKIEEEQKNQQQ</sequence>
<dbReference type="Pfam" id="PF14598">
    <property type="entry name" value="PAS_11"/>
    <property type="match status" value="1"/>
</dbReference>
<dbReference type="SMART" id="SM00353">
    <property type="entry name" value="HLH"/>
    <property type="match status" value="1"/>
</dbReference>
<evidence type="ECO:0000313" key="9">
    <source>
        <dbReference type="Proteomes" id="UP000504629"/>
    </source>
</evidence>
<dbReference type="CDD" id="cd00130">
    <property type="entry name" value="PAS"/>
    <property type="match status" value="2"/>
</dbReference>
<dbReference type="RefSeq" id="XP_028032149.1">
    <property type="nucleotide sequence ID" value="XM_028176348.1"/>
</dbReference>
<dbReference type="InterPro" id="IPR011598">
    <property type="entry name" value="bHLH_dom"/>
</dbReference>
<accession>A0A6J2JVB3</accession>
<dbReference type="InterPro" id="IPR050933">
    <property type="entry name" value="Circadian_TF"/>
</dbReference>
<dbReference type="InterPro" id="IPR036638">
    <property type="entry name" value="HLH_DNA-bd_sf"/>
</dbReference>
<evidence type="ECO:0000256" key="1">
    <source>
        <dbReference type="ARBA" id="ARBA00022737"/>
    </source>
</evidence>
<organism evidence="9 10">
    <name type="scientific">Bombyx mandarina</name>
    <name type="common">Wild silk moth</name>
    <name type="synonym">Wild silkworm</name>
    <dbReference type="NCBI Taxonomy" id="7092"/>
    <lineage>
        <taxon>Eukaryota</taxon>
        <taxon>Metazoa</taxon>
        <taxon>Ecdysozoa</taxon>
        <taxon>Arthropoda</taxon>
        <taxon>Hexapoda</taxon>
        <taxon>Insecta</taxon>
        <taxon>Pterygota</taxon>
        <taxon>Neoptera</taxon>
        <taxon>Endopterygota</taxon>
        <taxon>Lepidoptera</taxon>
        <taxon>Glossata</taxon>
        <taxon>Ditrysia</taxon>
        <taxon>Bombycoidea</taxon>
        <taxon>Bombycidae</taxon>
        <taxon>Bombycinae</taxon>
        <taxon>Bombyx</taxon>
    </lineage>
</organism>
<name>A0A6J2JVB3_BOMMA</name>
<evidence type="ECO:0000256" key="4">
    <source>
        <dbReference type="ARBA" id="ARBA00023163"/>
    </source>
</evidence>
<dbReference type="CTD" id="100141425"/>
<dbReference type="InterPro" id="IPR001067">
    <property type="entry name" value="Nuc_translocat"/>
</dbReference>
<dbReference type="GO" id="GO:0005737">
    <property type="term" value="C:cytoplasm"/>
    <property type="evidence" value="ECO:0007669"/>
    <property type="project" value="InterPro"/>
</dbReference>
<proteinExistence type="predicted"/>
<feature type="domain" description="PAS" evidence="7">
    <location>
        <begin position="156"/>
        <end position="220"/>
    </location>
</feature>
<dbReference type="CDD" id="cd11391">
    <property type="entry name" value="bHLH_PAS"/>
    <property type="match status" value="1"/>
</dbReference>
<dbReference type="Proteomes" id="UP000504629">
    <property type="component" value="Unplaced"/>
</dbReference>
<dbReference type="GO" id="GO:0045944">
    <property type="term" value="P:positive regulation of transcription by RNA polymerase II"/>
    <property type="evidence" value="ECO:0007669"/>
    <property type="project" value="UniProtKB-ARBA"/>
</dbReference>
<evidence type="ECO:0000313" key="10">
    <source>
        <dbReference type="RefSeq" id="XP_028032149.1"/>
    </source>
</evidence>
<keyword evidence="2" id="KW-0805">Transcription regulation</keyword>
<evidence type="ECO:0000256" key="3">
    <source>
        <dbReference type="ARBA" id="ARBA00023125"/>
    </source>
</evidence>
<dbReference type="SMART" id="SM00091">
    <property type="entry name" value="PAS"/>
    <property type="match status" value="1"/>
</dbReference>
<keyword evidence="1" id="KW-0677">Repeat</keyword>
<dbReference type="Gene3D" id="4.10.280.10">
    <property type="entry name" value="Helix-loop-helix DNA-binding domain"/>
    <property type="match status" value="1"/>
</dbReference>
<dbReference type="PANTHER" id="PTHR23042">
    <property type="entry name" value="CIRCADIAN PROTEIN CLOCK/ARNT/BMAL/PAS"/>
    <property type="match status" value="1"/>
</dbReference>
<dbReference type="PRINTS" id="PR00785">
    <property type="entry name" value="NCTRNSLOCATR"/>
</dbReference>